<organism evidence="2 3">
    <name type="scientific">Mycolicibacterium conceptionense</name>
    <dbReference type="NCBI Taxonomy" id="451644"/>
    <lineage>
        <taxon>Bacteria</taxon>
        <taxon>Bacillati</taxon>
        <taxon>Actinomycetota</taxon>
        <taxon>Actinomycetes</taxon>
        <taxon>Mycobacteriales</taxon>
        <taxon>Mycobacteriaceae</taxon>
        <taxon>Mycolicibacterium</taxon>
    </lineage>
</organism>
<dbReference type="RefSeq" id="WP_133057877.1">
    <property type="nucleotide sequence ID" value="NZ_JACKVA010000009.1"/>
</dbReference>
<evidence type="ECO:0000256" key="1">
    <source>
        <dbReference type="SAM" id="MobiDB-lite"/>
    </source>
</evidence>
<dbReference type="Proteomes" id="UP000182227">
    <property type="component" value="Unassembled WGS sequence"/>
</dbReference>
<feature type="region of interest" description="Disordered" evidence="1">
    <location>
        <begin position="388"/>
        <end position="413"/>
    </location>
</feature>
<gene>
    <name evidence="2" type="ORF">BN970_03468</name>
</gene>
<dbReference type="EMBL" id="CTEF01000002">
    <property type="protein sequence ID" value="CQD16325.1"/>
    <property type="molecule type" value="Genomic_DNA"/>
</dbReference>
<evidence type="ECO:0008006" key="4">
    <source>
        <dbReference type="Google" id="ProtNLM"/>
    </source>
</evidence>
<reference evidence="2 3" key="1">
    <citation type="submission" date="2015-03" db="EMBL/GenBank/DDBJ databases">
        <authorList>
            <person name="Murphy D."/>
        </authorList>
    </citation>
    <scope>NUCLEOTIDE SEQUENCE [LARGE SCALE GENOMIC DNA]</scope>
    <source>
        <strain evidence="2 3">D16</strain>
    </source>
</reference>
<evidence type="ECO:0000313" key="2">
    <source>
        <dbReference type="EMBL" id="CQD16325.1"/>
    </source>
</evidence>
<evidence type="ECO:0000313" key="3">
    <source>
        <dbReference type="Proteomes" id="UP000182227"/>
    </source>
</evidence>
<dbReference type="AlphaFoldDB" id="A0A0U1DJ38"/>
<feature type="region of interest" description="Disordered" evidence="1">
    <location>
        <begin position="324"/>
        <end position="376"/>
    </location>
</feature>
<dbReference type="GeneID" id="44297822"/>
<accession>A0A0U1DJ38</accession>
<name>A0A0U1DJ38_9MYCO</name>
<protein>
    <recommendedName>
        <fullName evidence="4">PE-PGRS family protein</fullName>
    </recommendedName>
</protein>
<proteinExistence type="predicted"/>
<sequence precursor="true">MEAVARSYLMAGVALVGAGAIAVGPVQALPPDIEVPATTSSAVAVELNALVNPIELWATVFSTTATNVGDLVETVLANPAPVLGKVVDNSLISAEVFASVASAFFTGFFNGIGTVPAQIQNAVTLIQEGNIYDGVVNLATAFLSPVVAGAFPAIIQLPNIVAVLQNPFDNISSVIAEAIPAFIGSVGFPLLTQVLAPVAQIGYTGQAIYDGVQAGDFEAVANAVISFPSDMVNTILNSSPPEIGIPGLLGPGGLVAGLLALRETIADAIHPPAVSSPPSLSVAEAPNLKAAAITVDTGDIAGVEGATTDGDTARGVGVEAAAAAADNDGGVATEDEAEKSDDGAEVVKTGPAAKPSRLSAGAKGQARGSQAVNTLRADVQKSVKRFGDRVNKALGGKTKAEKKASTAGGGADE</sequence>